<proteinExistence type="predicted"/>
<keyword evidence="2" id="KW-1185">Reference proteome</keyword>
<protein>
    <submittedName>
        <fullName evidence="1">7873_t:CDS:1</fullName>
    </submittedName>
</protein>
<organism evidence="1 2">
    <name type="scientific">Ambispora gerdemannii</name>
    <dbReference type="NCBI Taxonomy" id="144530"/>
    <lineage>
        <taxon>Eukaryota</taxon>
        <taxon>Fungi</taxon>
        <taxon>Fungi incertae sedis</taxon>
        <taxon>Mucoromycota</taxon>
        <taxon>Glomeromycotina</taxon>
        <taxon>Glomeromycetes</taxon>
        <taxon>Archaeosporales</taxon>
        <taxon>Ambisporaceae</taxon>
        <taxon>Ambispora</taxon>
    </lineage>
</organism>
<comment type="caution">
    <text evidence="1">The sequence shown here is derived from an EMBL/GenBank/DDBJ whole genome shotgun (WGS) entry which is preliminary data.</text>
</comment>
<name>A0A9N9AEB2_9GLOM</name>
<dbReference type="AlphaFoldDB" id="A0A9N9AEB2"/>
<reference evidence="1" key="1">
    <citation type="submission" date="2021-06" db="EMBL/GenBank/DDBJ databases">
        <authorList>
            <person name="Kallberg Y."/>
            <person name="Tangrot J."/>
            <person name="Rosling A."/>
        </authorList>
    </citation>
    <scope>NUCLEOTIDE SEQUENCE</scope>
    <source>
        <strain evidence="1">MT106</strain>
    </source>
</reference>
<dbReference type="Proteomes" id="UP000789831">
    <property type="component" value="Unassembled WGS sequence"/>
</dbReference>
<sequence length="53" mass="5846">MGDLVAGSRLNIRQSRRVIYVLEGLVSGRLVGLEHRQARRVTCAPTLALWLGS</sequence>
<gene>
    <name evidence="1" type="ORF">AGERDE_LOCUS5459</name>
</gene>
<evidence type="ECO:0000313" key="1">
    <source>
        <dbReference type="EMBL" id="CAG8525597.1"/>
    </source>
</evidence>
<evidence type="ECO:0000313" key="2">
    <source>
        <dbReference type="Proteomes" id="UP000789831"/>
    </source>
</evidence>
<accession>A0A9N9AEB2</accession>
<dbReference type="EMBL" id="CAJVPL010000738">
    <property type="protein sequence ID" value="CAG8525597.1"/>
    <property type="molecule type" value="Genomic_DNA"/>
</dbReference>